<feature type="transmembrane region" description="Helical" evidence="1">
    <location>
        <begin position="129"/>
        <end position="153"/>
    </location>
</feature>
<proteinExistence type="predicted"/>
<reference evidence="2" key="1">
    <citation type="submission" date="2019-07" db="EMBL/GenBank/DDBJ databases">
        <authorList>
            <person name="Palmer J.M."/>
        </authorList>
    </citation>
    <scope>NUCLEOTIDE SEQUENCE</scope>
    <source>
        <strain evidence="2">PC9</strain>
    </source>
</reference>
<feature type="transmembrane region" description="Helical" evidence="1">
    <location>
        <begin position="21"/>
        <end position="41"/>
    </location>
</feature>
<feature type="transmembrane region" description="Helical" evidence="1">
    <location>
        <begin position="173"/>
        <end position="194"/>
    </location>
</feature>
<dbReference type="Proteomes" id="UP000623687">
    <property type="component" value="Unassembled WGS sequence"/>
</dbReference>
<keyword evidence="1" id="KW-1133">Transmembrane helix</keyword>
<keyword evidence="1" id="KW-0472">Membrane</keyword>
<feature type="transmembrane region" description="Helical" evidence="1">
    <location>
        <begin position="94"/>
        <end position="117"/>
    </location>
</feature>
<dbReference type="RefSeq" id="XP_036627577.1">
    <property type="nucleotide sequence ID" value="XM_036780194.1"/>
</dbReference>
<evidence type="ECO:0000313" key="2">
    <source>
        <dbReference type="EMBL" id="KAF7422545.1"/>
    </source>
</evidence>
<dbReference type="VEuPathDB" id="FungiDB:PC9H_010701"/>
<dbReference type="OrthoDB" id="3232296at2759"/>
<dbReference type="AlphaFoldDB" id="A0A8H6ZKC3"/>
<feature type="transmembrane region" description="Helical" evidence="1">
    <location>
        <begin position="274"/>
        <end position="291"/>
    </location>
</feature>
<organism evidence="2 3">
    <name type="scientific">Pleurotus ostreatus</name>
    <name type="common">Oyster mushroom</name>
    <name type="synonym">White-rot fungus</name>
    <dbReference type="NCBI Taxonomy" id="5322"/>
    <lineage>
        <taxon>Eukaryota</taxon>
        <taxon>Fungi</taxon>
        <taxon>Dikarya</taxon>
        <taxon>Basidiomycota</taxon>
        <taxon>Agaricomycotina</taxon>
        <taxon>Agaricomycetes</taxon>
        <taxon>Agaricomycetidae</taxon>
        <taxon>Agaricales</taxon>
        <taxon>Pleurotineae</taxon>
        <taxon>Pleurotaceae</taxon>
        <taxon>Pleurotus</taxon>
    </lineage>
</organism>
<feature type="transmembrane region" description="Helical" evidence="1">
    <location>
        <begin position="53"/>
        <end position="74"/>
    </location>
</feature>
<sequence length="370" mass="41480">MVASRAASQTATSSDEALLNVWIYFNLVVNTILLPVLATTFLVSKRAKRHPTLVNVCMVWILSGFFSLLLFYAGQHDLSSPEPDKPLCVAQTSLLYGITPMWSVAVLMMVIHLNMAFDRCCRKDRLVGWRLVVMLSMPYLVLLAFFTATLTISAKHPERVTRSRRRLYCTLQYTPLFDTMAIFTAIVCLAITCLQGTSTHHVSDRIIPVAQSLIKIRRVVRLGTILYRNWRAIRSARRTDGSEIQLLLRVLIFGVYVFVGMIVNIFSIFAKSSAFPDIFAATIGTGVFLIFGTQPDVLRVWCFWLKEKPTKLAPIYISGEPNCGYNIDLTRSASPRGAEKGGFPGEKLSEIHLTPPLPVALPSSVHSRWH</sequence>
<dbReference type="EMBL" id="JACETU010000008">
    <property type="protein sequence ID" value="KAF7422545.1"/>
    <property type="molecule type" value="Genomic_DNA"/>
</dbReference>
<keyword evidence="1" id="KW-0812">Transmembrane</keyword>
<gene>
    <name evidence="2" type="ORF">PC9H_010701</name>
</gene>
<comment type="caution">
    <text evidence="2">The sequence shown here is derived from an EMBL/GenBank/DDBJ whole genome shotgun (WGS) entry which is preliminary data.</text>
</comment>
<name>A0A8H6ZKC3_PLEOS</name>
<feature type="transmembrane region" description="Helical" evidence="1">
    <location>
        <begin position="246"/>
        <end position="268"/>
    </location>
</feature>
<dbReference type="GeneID" id="59380519"/>
<evidence type="ECO:0000256" key="1">
    <source>
        <dbReference type="SAM" id="Phobius"/>
    </source>
</evidence>
<accession>A0A8H6ZKC3</accession>
<keyword evidence="3" id="KW-1185">Reference proteome</keyword>
<protein>
    <submittedName>
        <fullName evidence="2">Uncharacterized protein</fullName>
    </submittedName>
</protein>
<evidence type="ECO:0000313" key="3">
    <source>
        <dbReference type="Proteomes" id="UP000623687"/>
    </source>
</evidence>